<evidence type="ECO:0000313" key="3">
    <source>
        <dbReference type="EMBL" id="KAF3439021.1"/>
    </source>
</evidence>
<dbReference type="PANTHER" id="PTHR11926">
    <property type="entry name" value="GLUCOSYL/GLUCURONOSYL TRANSFERASES"/>
    <property type="match status" value="1"/>
</dbReference>
<dbReference type="InterPro" id="IPR002213">
    <property type="entry name" value="UDP_glucos_trans"/>
</dbReference>
<dbReference type="GO" id="GO:0010294">
    <property type="term" value="F:abscisic acid glucosyltransferase activity"/>
    <property type="evidence" value="ECO:0007669"/>
    <property type="project" value="TreeGrafter"/>
</dbReference>
<name>A0A8K0E2B4_9ROSA</name>
<evidence type="ECO:0000256" key="1">
    <source>
        <dbReference type="ARBA" id="ARBA00009995"/>
    </source>
</evidence>
<evidence type="ECO:0000313" key="4">
    <source>
        <dbReference type="Proteomes" id="UP000796880"/>
    </source>
</evidence>
<dbReference type="PANTHER" id="PTHR11926:SF1264">
    <property type="entry name" value="GLYCOSYLTRANSFERASE-RELATED"/>
    <property type="match status" value="1"/>
</dbReference>
<sequence>MPSDEGGVHVLMATVAMQGHMNPMLKFAKCLASKGVHVTIATTDVARHLMNKNNNSTNSDHNPHNRIHLEFYSDGLSPEFDRQTGVGAFIDSLKTVGYKNLSNLVTTINKDRNISCMVFNPFTPWMAEVAADHDIPSAALWIQASAIYSIYYRYFENPSLFGNLENPNAQVIELPGMPTLAVEDLPTFILPSGPAPIKSALTDFYHNLNKVNWVLGASFYELEEDIVYSMASLYPIHPIGPLVSPFLLGKEETDGPNIDMWNVEDSCLRWLDNQPSSSVIYVAFGSLIVLTQSHIDGIATALKNIDRPFLWVLKPPDKGSYEAIGQLPSEFLEETKEKGLVVAWCPQEKVLMHQSVACFMTHVGWNSTLETVVSGVPVVAYPKWTDQPTNARLIADAFKVGVSVRRGEDGVASAEEVERCIMEVVDGPRSDEIKKRAVELKEKAKKAVQSGGSSDKNIDWFIREIGAKQSV</sequence>
<comment type="caution">
    <text evidence="3">The sequence shown here is derived from an EMBL/GenBank/DDBJ whole genome shotgun (WGS) entry which is preliminary data.</text>
</comment>
<evidence type="ECO:0000256" key="2">
    <source>
        <dbReference type="ARBA" id="ARBA00022679"/>
    </source>
</evidence>
<comment type="similarity">
    <text evidence="1">Belongs to the UDP-glycosyltransferase family.</text>
</comment>
<protein>
    <recommendedName>
        <fullName evidence="5">Glycosyltransferase</fullName>
    </recommendedName>
</protein>
<dbReference type="Gene3D" id="3.40.50.2000">
    <property type="entry name" value="Glycogen Phosphorylase B"/>
    <property type="match status" value="2"/>
</dbReference>
<dbReference type="CDD" id="cd03784">
    <property type="entry name" value="GT1_Gtf-like"/>
    <property type="match status" value="1"/>
</dbReference>
<gene>
    <name evidence="3" type="ORF">FNV43_RR17296</name>
</gene>
<reference evidence="3" key="1">
    <citation type="submission" date="2020-03" db="EMBL/GenBank/DDBJ databases">
        <title>A high-quality chromosome-level genome assembly of a woody plant with both climbing and erect habits, Rhamnella rubrinervis.</title>
        <authorList>
            <person name="Lu Z."/>
            <person name="Yang Y."/>
            <person name="Zhu X."/>
            <person name="Sun Y."/>
        </authorList>
    </citation>
    <scope>NUCLEOTIDE SEQUENCE</scope>
    <source>
        <strain evidence="3">BYM</strain>
        <tissue evidence="3">Leaf</tissue>
    </source>
</reference>
<dbReference type="Proteomes" id="UP000796880">
    <property type="component" value="Unassembled WGS sequence"/>
</dbReference>
<proteinExistence type="inferred from homology"/>
<dbReference type="AlphaFoldDB" id="A0A8K0E2B4"/>
<accession>A0A8K0E2B4</accession>
<keyword evidence="2" id="KW-0808">Transferase</keyword>
<organism evidence="3 4">
    <name type="scientific">Rhamnella rubrinervis</name>
    <dbReference type="NCBI Taxonomy" id="2594499"/>
    <lineage>
        <taxon>Eukaryota</taxon>
        <taxon>Viridiplantae</taxon>
        <taxon>Streptophyta</taxon>
        <taxon>Embryophyta</taxon>
        <taxon>Tracheophyta</taxon>
        <taxon>Spermatophyta</taxon>
        <taxon>Magnoliopsida</taxon>
        <taxon>eudicotyledons</taxon>
        <taxon>Gunneridae</taxon>
        <taxon>Pentapetalae</taxon>
        <taxon>rosids</taxon>
        <taxon>fabids</taxon>
        <taxon>Rosales</taxon>
        <taxon>Rhamnaceae</taxon>
        <taxon>rhamnoid group</taxon>
        <taxon>Rhamneae</taxon>
        <taxon>Rhamnella</taxon>
    </lineage>
</organism>
<evidence type="ECO:0008006" key="5">
    <source>
        <dbReference type="Google" id="ProtNLM"/>
    </source>
</evidence>
<keyword evidence="4" id="KW-1185">Reference proteome</keyword>
<dbReference type="OrthoDB" id="5835829at2759"/>
<dbReference type="Pfam" id="PF00201">
    <property type="entry name" value="UDPGT"/>
    <property type="match status" value="1"/>
</dbReference>
<dbReference type="SUPFAM" id="SSF53756">
    <property type="entry name" value="UDP-Glycosyltransferase/glycogen phosphorylase"/>
    <property type="match status" value="1"/>
</dbReference>
<dbReference type="FunFam" id="3.40.50.2000:FF:000019">
    <property type="entry name" value="Glycosyltransferase"/>
    <property type="match status" value="1"/>
</dbReference>
<dbReference type="EMBL" id="VOIH02000008">
    <property type="protein sequence ID" value="KAF3439021.1"/>
    <property type="molecule type" value="Genomic_DNA"/>
</dbReference>
<dbReference type="GO" id="GO:0080044">
    <property type="term" value="F:quercetin 7-O-glucosyltransferase activity"/>
    <property type="evidence" value="ECO:0007669"/>
    <property type="project" value="TreeGrafter"/>
</dbReference>
<dbReference type="GO" id="GO:0080043">
    <property type="term" value="F:quercetin 3-O-glucosyltransferase activity"/>
    <property type="evidence" value="ECO:0007669"/>
    <property type="project" value="TreeGrafter"/>
</dbReference>